<accession>A0ABS2K7Z3</accession>
<dbReference type="Gene3D" id="1.10.10.10">
    <property type="entry name" value="Winged helix-like DNA-binding domain superfamily/Winged helix DNA-binding domain"/>
    <property type="match status" value="1"/>
</dbReference>
<reference evidence="2" key="1">
    <citation type="submission" date="2020-10" db="EMBL/GenBank/DDBJ databases">
        <title>Phylogeny of dyella-like bacteria.</title>
        <authorList>
            <person name="Fu J."/>
        </authorList>
    </citation>
    <scope>NUCLEOTIDE SEQUENCE</scope>
    <source>
        <strain evidence="2">DHOC52</strain>
    </source>
</reference>
<feature type="domain" description="HTH marR-type" evidence="1">
    <location>
        <begin position="11"/>
        <end position="150"/>
    </location>
</feature>
<organism evidence="2 3">
    <name type="scientific">Dyella flava</name>
    <dbReference type="NCBI Taxonomy" id="1920170"/>
    <lineage>
        <taxon>Bacteria</taxon>
        <taxon>Pseudomonadati</taxon>
        <taxon>Pseudomonadota</taxon>
        <taxon>Gammaproteobacteria</taxon>
        <taxon>Lysobacterales</taxon>
        <taxon>Rhodanobacteraceae</taxon>
        <taxon>Dyella</taxon>
    </lineage>
</organism>
<dbReference type="SMART" id="SM00347">
    <property type="entry name" value="HTH_MARR"/>
    <property type="match status" value="1"/>
</dbReference>
<sequence length="151" mass="16516">MSKESRSIAPLSESERELWHAIKKLGENVISRVGNDIERRTGLSGSDFGVLTRLEDLGGGTLGQAELGKSLGWDKSRLSHHLSRMEKRDLVAREAAELGRGVIITITDTGRREIAAARPVHAGAVRKHLLQHISERDAAVILKLARRLSAA</sequence>
<proteinExistence type="predicted"/>
<dbReference type="PROSITE" id="PS50995">
    <property type="entry name" value="HTH_MARR_2"/>
    <property type="match status" value="1"/>
</dbReference>
<dbReference type="PANTHER" id="PTHR33164">
    <property type="entry name" value="TRANSCRIPTIONAL REGULATOR, MARR FAMILY"/>
    <property type="match status" value="1"/>
</dbReference>
<dbReference type="InterPro" id="IPR000835">
    <property type="entry name" value="HTH_MarR-typ"/>
</dbReference>
<dbReference type="InterPro" id="IPR039422">
    <property type="entry name" value="MarR/SlyA-like"/>
</dbReference>
<evidence type="ECO:0000313" key="3">
    <source>
        <dbReference type="Proteomes" id="UP001430149"/>
    </source>
</evidence>
<dbReference type="EMBL" id="JADIKE010000038">
    <property type="protein sequence ID" value="MBM7127322.1"/>
    <property type="molecule type" value="Genomic_DNA"/>
</dbReference>
<protein>
    <submittedName>
        <fullName evidence="2">Winged helix-turn-helix transcriptional regulator</fullName>
    </submittedName>
</protein>
<dbReference type="InterPro" id="IPR036388">
    <property type="entry name" value="WH-like_DNA-bd_sf"/>
</dbReference>
<dbReference type="PANTHER" id="PTHR33164:SF99">
    <property type="entry name" value="MARR FAMILY REGULATORY PROTEIN"/>
    <property type="match status" value="1"/>
</dbReference>
<dbReference type="SUPFAM" id="SSF46785">
    <property type="entry name" value="Winged helix' DNA-binding domain"/>
    <property type="match status" value="1"/>
</dbReference>
<dbReference type="InterPro" id="IPR036390">
    <property type="entry name" value="WH_DNA-bd_sf"/>
</dbReference>
<gene>
    <name evidence="2" type="ORF">ISP19_18260</name>
</gene>
<evidence type="ECO:0000313" key="2">
    <source>
        <dbReference type="EMBL" id="MBM7127322.1"/>
    </source>
</evidence>
<evidence type="ECO:0000259" key="1">
    <source>
        <dbReference type="PROSITE" id="PS50995"/>
    </source>
</evidence>
<dbReference type="Proteomes" id="UP001430149">
    <property type="component" value="Unassembled WGS sequence"/>
</dbReference>
<name>A0ABS2K7Z3_9GAMM</name>
<keyword evidence="3" id="KW-1185">Reference proteome</keyword>
<comment type="caution">
    <text evidence="2">The sequence shown here is derived from an EMBL/GenBank/DDBJ whole genome shotgun (WGS) entry which is preliminary data.</text>
</comment>
<dbReference type="Pfam" id="PF12802">
    <property type="entry name" value="MarR_2"/>
    <property type="match status" value="1"/>
</dbReference>